<proteinExistence type="predicted"/>
<dbReference type="AlphaFoldDB" id="A0AA88P5I6"/>
<protein>
    <submittedName>
        <fullName evidence="1">Uncharacterized protein</fullName>
    </submittedName>
</protein>
<sequence>MQIQRLGLSLDAEIELDPKRICLPCPSSANEAWKAQRNPAAPNFQGDISVRRKALQSYLRQLTQKERRRDNHARLPT</sequence>
<gene>
    <name evidence="1" type="ORF">Q8A67_024496</name>
</gene>
<accession>A0AA88P5I6</accession>
<reference evidence="1" key="1">
    <citation type="submission" date="2023-08" db="EMBL/GenBank/DDBJ databases">
        <title>Chromosome-level Genome Assembly of mud carp (Cirrhinus molitorella).</title>
        <authorList>
            <person name="Liu H."/>
        </authorList>
    </citation>
    <scope>NUCLEOTIDE SEQUENCE</scope>
    <source>
        <strain evidence="1">Prfri</strain>
        <tissue evidence="1">Muscle</tissue>
    </source>
</reference>
<evidence type="ECO:0000313" key="2">
    <source>
        <dbReference type="Proteomes" id="UP001187343"/>
    </source>
</evidence>
<name>A0AA88P5I6_9TELE</name>
<comment type="caution">
    <text evidence="1">The sequence shown here is derived from an EMBL/GenBank/DDBJ whole genome shotgun (WGS) entry which is preliminary data.</text>
</comment>
<dbReference type="Proteomes" id="UP001187343">
    <property type="component" value="Unassembled WGS sequence"/>
</dbReference>
<evidence type="ECO:0000313" key="1">
    <source>
        <dbReference type="EMBL" id="KAK2870104.1"/>
    </source>
</evidence>
<organism evidence="1 2">
    <name type="scientific">Cirrhinus molitorella</name>
    <name type="common">mud carp</name>
    <dbReference type="NCBI Taxonomy" id="172907"/>
    <lineage>
        <taxon>Eukaryota</taxon>
        <taxon>Metazoa</taxon>
        <taxon>Chordata</taxon>
        <taxon>Craniata</taxon>
        <taxon>Vertebrata</taxon>
        <taxon>Euteleostomi</taxon>
        <taxon>Actinopterygii</taxon>
        <taxon>Neopterygii</taxon>
        <taxon>Teleostei</taxon>
        <taxon>Ostariophysi</taxon>
        <taxon>Cypriniformes</taxon>
        <taxon>Cyprinidae</taxon>
        <taxon>Labeoninae</taxon>
        <taxon>Labeonini</taxon>
        <taxon>Cirrhinus</taxon>
    </lineage>
</organism>
<keyword evidence="2" id="KW-1185">Reference proteome</keyword>
<dbReference type="EMBL" id="JAUYZG010000024">
    <property type="protein sequence ID" value="KAK2870104.1"/>
    <property type="molecule type" value="Genomic_DNA"/>
</dbReference>